<keyword evidence="6" id="KW-1185">Reference proteome</keyword>
<dbReference type="SUPFAM" id="SSF51735">
    <property type="entry name" value="NAD(P)-binding Rossmann-fold domains"/>
    <property type="match status" value="1"/>
</dbReference>
<dbReference type="PANTHER" id="PTHR42760:SF37">
    <property type="entry name" value="CLAVALDEHYDE DEHYDROGENASE"/>
    <property type="match status" value="1"/>
</dbReference>
<dbReference type="PROSITE" id="PS00061">
    <property type="entry name" value="ADH_SHORT"/>
    <property type="match status" value="1"/>
</dbReference>
<proteinExistence type="inferred from homology"/>
<dbReference type="AlphaFoldDB" id="A0A401H5J5"/>
<dbReference type="PRINTS" id="PR00080">
    <property type="entry name" value="SDRFAMILY"/>
</dbReference>
<dbReference type="OrthoDB" id="1933717at2759"/>
<dbReference type="GeneID" id="38786634"/>
<dbReference type="PRINTS" id="PR00081">
    <property type="entry name" value="GDHRDH"/>
</dbReference>
<accession>A0A401H5J5</accession>
<dbReference type="EMBL" id="BFAD01000017">
    <property type="protein sequence ID" value="GBE89717.1"/>
    <property type="molecule type" value="Genomic_DNA"/>
</dbReference>
<reference evidence="5 6" key="1">
    <citation type="journal article" date="2018" name="Sci. Rep.">
        <title>Genome sequence of the cauliflower mushroom Sparassis crispa (Hanabiratake) and its association with beneficial usage.</title>
        <authorList>
            <person name="Kiyama R."/>
            <person name="Furutani Y."/>
            <person name="Kawaguchi K."/>
            <person name="Nakanishi T."/>
        </authorList>
    </citation>
    <scope>NUCLEOTIDE SEQUENCE [LARGE SCALE GENOMIC DNA]</scope>
</reference>
<dbReference type="Proteomes" id="UP000287166">
    <property type="component" value="Unassembled WGS sequence"/>
</dbReference>
<protein>
    <submittedName>
        <fullName evidence="5">Short chain dehydrogenase citE</fullName>
    </submittedName>
</protein>
<evidence type="ECO:0000256" key="4">
    <source>
        <dbReference type="RuleBase" id="RU000363"/>
    </source>
</evidence>
<dbReference type="GO" id="GO:0016616">
    <property type="term" value="F:oxidoreductase activity, acting on the CH-OH group of donors, NAD or NADP as acceptor"/>
    <property type="evidence" value="ECO:0007669"/>
    <property type="project" value="TreeGrafter"/>
</dbReference>
<sequence length="305" mass="33052">MSDVTSPARDVPDFLLDPHNGRTFVPTAHHDSYPAIDLAKVDLPGKVVLVTGASKGIGKATALTFARVGVLGLVLVARSDMETLKAECLAVQRPGRPLKVLTLSSVDATDPGHVDDAARKVQETFGRLDVVINNAGFMETLLPIIKSDPNEWWKTWEVNVRGTFNVTRSFLPLLIESGGDKTIINMSSIAAHLVLPQGSAYTTSKLALLRFTECIMAEHGDQGVLAYAADPGAIATDMAKALPDVMQSMLIDTLELAANGVVWLARERRPWLAGRYVSFIWDVDELSAKEKEIVAGDKLKVKLVI</sequence>
<evidence type="ECO:0000256" key="2">
    <source>
        <dbReference type="ARBA" id="ARBA00022857"/>
    </source>
</evidence>
<evidence type="ECO:0000256" key="1">
    <source>
        <dbReference type="ARBA" id="ARBA00006484"/>
    </source>
</evidence>
<organism evidence="5 6">
    <name type="scientific">Sparassis crispa</name>
    <dbReference type="NCBI Taxonomy" id="139825"/>
    <lineage>
        <taxon>Eukaryota</taxon>
        <taxon>Fungi</taxon>
        <taxon>Dikarya</taxon>
        <taxon>Basidiomycota</taxon>
        <taxon>Agaricomycotina</taxon>
        <taxon>Agaricomycetes</taxon>
        <taxon>Polyporales</taxon>
        <taxon>Sparassidaceae</taxon>
        <taxon>Sparassis</taxon>
    </lineage>
</organism>
<dbReference type="InterPro" id="IPR002347">
    <property type="entry name" value="SDR_fam"/>
</dbReference>
<name>A0A401H5J5_9APHY</name>
<comment type="caution">
    <text evidence="5">The sequence shown here is derived from an EMBL/GenBank/DDBJ whole genome shotgun (WGS) entry which is preliminary data.</text>
</comment>
<keyword evidence="2" id="KW-0521">NADP</keyword>
<dbReference type="PANTHER" id="PTHR42760">
    <property type="entry name" value="SHORT-CHAIN DEHYDROGENASES/REDUCTASES FAMILY MEMBER"/>
    <property type="match status" value="1"/>
</dbReference>
<evidence type="ECO:0000313" key="6">
    <source>
        <dbReference type="Proteomes" id="UP000287166"/>
    </source>
</evidence>
<evidence type="ECO:0000256" key="3">
    <source>
        <dbReference type="ARBA" id="ARBA00023002"/>
    </source>
</evidence>
<dbReference type="Pfam" id="PF00106">
    <property type="entry name" value="adh_short"/>
    <property type="match status" value="1"/>
</dbReference>
<dbReference type="InParanoid" id="A0A401H5J5"/>
<dbReference type="STRING" id="139825.A0A401H5J5"/>
<dbReference type="Gene3D" id="3.40.50.720">
    <property type="entry name" value="NAD(P)-binding Rossmann-like Domain"/>
    <property type="match status" value="1"/>
</dbReference>
<dbReference type="RefSeq" id="XP_027620630.1">
    <property type="nucleotide sequence ID" value="XM_027764829.1"/>
</dbReference>
<dbReference type="InterPro" id="IPR020904">
    <property type="entry name" value="Sc_DH/Rdtase_CS"/>
</dbReference>
<dbReference type="CDD" id="cd05233">
    <property type="entry name" value="SDR_c"/>
    <property type="match status" value="1"/>
</dbReference>
<keyword evidence="3" id="KW-0560">Oxidoreductase</keyword>
<comment type="similarity">
    <text evidence="1 4">Belongs to the short-chain dehydrogenases/reductases (SDR) family.</text>
</comment>
<evidence type="ECO:0000313" key="5">
    <source>
        <dbReference type="EMBL" id="GBE89717.1"/>
    </source>
</evidence>
<dbReference type="InterPro" id="IPR036291">
    <property type="entry name" value="NAD(P)-bd_dom_sf"/>
</dbReference>
<gene>
    <name evidence="5" type="ORF">SCP_1700410</name>
</gene>